<dbReference type="Proteomes" id="UP000183900">
    <property type="component" value="Unassembled WGS sequence"/>
</dbReference>
<name>A0A0K6HTN5_9HYPH</name>
<sequence length="407" mass="42564">MTTPAAPETPSEAISLLTAQALREGAARLLDLARQTALAGIRLDEGKLEPLAQQVASILRAAAPEAGLAPHTLWRLAEAGGEDRWGMIAGARAFPDVRMMGRAAFDAAITAVLMTPPADPGWRFDDPFTGERLAGAEGMTAATLSAFASGLFSAVPADPIRADAHALIRVETQELARALQVDGDHAAALAARLHRLGELAGMRPDLFARDDEPRPGGLFDVLFDEGQEDGSLSLARIFALVLEGLVPLWEGSESLNGVPLGDTVRVPALEGHMAGEPLLPLHERARFLALSLVEPLAWAGIAPLDLDAPGGPTDTAHVQLMLASGVISFALQDGDARVQAAMLRGLAGALTLELANKVRNILETADGDLPLTCIEEAGTLPLAAMLLRENPAAVEDFGKIAAAGTVF</sequence>
<dbReference type="Pfam" id="PF07958">
    <property type="entry name" value="DUF1688"/>
    <property type="match status" value="1"/>
</dbReference>
<dbReference type="AlphaFoldDB" id="A0A0K6HTN5"/>
<dbReference type="InterPro" id="IPR012469">
    <property type="entry name" value="DUF1688"/>
</dbReference>
<reference evidence="2" key="1">
    <citation type="submission" date="2015-08" db="EMBL/GenBank/DDBJ databases">
        <authorList>
            <person name="Varghese N."/>
        </authorList>
    </citation>
    <scope>NUCLEOTIDE SEQUENCE [LARGE SCALE GENOMIC DNA]</scope>
    <source>
        <strain evidence="2">DSM 23407</strain>
    </source>
</reference>
<organism evidence="1 2">
    <name type="scientific">Pannonibacter indicus</name>
    <dbReference type="NCBI Taxonomy" id="466044"/>
    <lineage>
        <taxon>Bacteria</taxon>
        <taxon>Pseudomonadati</taxon>
        <taxon>Pseudomonadota</taxon>
        <taxon>Alphaproteobacteria</taxon>
        <taxon>Hyphomicrobiales</taxon>
        <taxon>Stappiaceae</taxon>
        <taxon>Pannonibacter</taxon>
    </lineage>
</organism>
<keyword evidence="2" id="KW-1185">Reference proteome</keyword>
<proteinExistence type="predicted"/>
<evidence type="ECO:0000313" key="2">
    <source>
        <dbReference type="Proteomes" id="UP000183900"/>
    </source>
</evidence>
<protein>
    <submittedName>
        <fullName evidence="1">Uncharacterized protein</fullName>
    </submittedName>
</protein>
<evidence type="ECO:0000313" key="1">
    <source>
        <dbReference type="EMBL" id="CUA94123.1"/>
    </source>
</evidence>
<dbReference type="OrthoDB" id="9779699at2"/>
<dbReference type="PANTHER" id="PTHR31687">
    <property type="match status" value="1"/>
</dbReference>
<dbReference type="RefSeq" id="WP_055454898.1">
    <property type="nucleotide sequence ID" value="NZ_CYHE01000003.1"/>
</dbReference>
<accession>A0A0K6HTN5</accession>
<dbReference type="PANTHER" id="PTHR31687:SF3">
    <property type="entry name" value="PROTEIN URG3"/>
    <property type="match status" value="1"/>
</dbReference>
<dbReference type="EMBL" id="CYHE01000003">
    <property type="protein sequence ID" value="CUA94123.1"/>
    <property type="molecule type" value="Genomic_DNA"/>
</dbReference>
<gene>
    <name evidence="1" type="ORF">Ga0061067_10340</name>
</gene>